<dbReference type="PANTHER" id="PTHR43280:SF28">
    <property type="entry name" value="HTH-TYPE TRANSCRIPTIONAL ACTIVATOR RHAS"/>
    <property type="match status" value="1"/>
</dbReference>
<dbReference type="PANTHER" id="PTHR43280">
    <property type="entry name" value="ARAC-FAMILY TRANSCRIPTIONAL REGULATOR"/>
    <property type="match status" value="1"/>
</dbReference>
<evidence type="ECO:0000259" key="4">
    <source>
        <dbReference type="PROSITE" id="PS01124"/>
    </source>
</evidence>
<dbReference type="Gene3D" id="2.60.120.10">
    <property type="entry name" value="Jelly Rolls"/>
    <property type="match status" value="1"/>
</dbReference>
<dbReference type="InterPro" id="IPR037923">
    <property type="entry name" value="HTH-like"/>
</dbReference>
<dbReference type="SMART" id="SM00342">
    <property type="entry name" value="HTH_ARAC"/>
    <property type="match status" value="1"/>
</dbReference>
<feature type="domain" description="HTH araC/xylS-type" evidence="4">
    <location>
        <begin position="185"/>
        <end position="283"/>
    </location>
</feature>
<keyword evidence="3" id="KW-0804">Transcription</keyword>
<proteinExistence type="predicted"/>
<dbReference type="SUPFAM" id="SSF51215">
    <property type="entry name" value="Regulatory protein AraC"/>
    <property type="match status" value="1"/>
</dbReference>
<evidence type="ECO:0000313" key="6">
    <source>
        <dbReference type="Proteomes" id="UP001595807"/>
    </source>
</evidence>
<dbReference type="InterPro" id="IPR014710">
    <property type="entry name" value="RmlC-like_jellyroll"/>
</dbReference>
<dbReference type="EMBL" id="JBHRZV010000027">
    <property type="protein sequence ID" value="MFC3927692.1"/>
    <property type="molecule type" value="Genomic_DNA"/>
</dbReference>
<dbReference type="Pfam" id="PF02311">
    <property type="entry name" value="AraC_binding"/>
    <property type="match status" value="1"/>
</dbReference>
<sequence length="288" mass="34074">MNQPIKDDPSGFSYECYHTTLASNSSDILSHWHPELEIIYVQKGSACYHINHTVFNSQAGDIILIQPNNVHAISQLPYEEQESDTFAIHLDHLGRSNVDKYSQRYLQPIYIHHFELTPRIQPGMPGYEALKSCLLSIFSIVREQNLYFDMLLKSKLHEFLYLVFKHRYVNRHYTDDTYQKYQKLRDLIDYIYQHAHEQLTISELAEYFGYSRTHFMAVFKQHIGRSCLKFIIQVRLNNACDLLVQTRLPVREIAQKVGFTNIANFNRQFKQAYHITPYQYRQKNSPQT</sequence>
<dbReference type="RefSeq" id="WP_380425558.1">
    <property type="nucleotide sequence ID" value="NZ_JBHRZV010000027.1"/>
</dbReference>
<dbReference type="CDD" id="cd02208">
    <property type="entry name" value="cupin_RmlC-like"/>
    <property type="match status" value="1"/>
</dbReference>
<dbReference type="PROSITE" id="PS01124">
    <property type="entry name" value="HTH_ARAC_FAMILY_2"/>
    <property type="match status" value="1"/>
</dbReference>
<organism evidence="5 6">
    <name type="scientific">Streptococcus caprae</name>
    <dbReference type="NCBI Taxonomy" id="1640501"/>
    <lineage>
        <taxon>Bacteria</taxon>
        <taxon>Bacillati</taxon>
        <taxon>Bacillota</taxon>
        <taxon>Bacilli</taxon>
        <taxon>Lactobacillales</taxon>
        <taxon>Streptococcaceae</taxon>
        <taxon>Streptococcus</taxon>
    </lineage>
</organism>
<dbReference type="InterPro" id="IPR003313">
    <property type="entry name" value="AraC-bd"/>
</dbReference>
<protein>
    <submittedName>
        <fullName evidence="5">Helix-turn-helix domain-containing protein</fullName>
    </submittedName>
</protein>
<evidence type="ECO:0000313" key="5">
    <source>
        <dbReference type="EMBL" id="MFC3927692.1"/>
    </source>
</evidence>
<dbReference type="PRINTS" id="PR00032">
    <property type="entry name" value="HTHARAC"/>
</dbReference>
<evidence type="ECO:0000256" key="1">
    <source>
        <dbReference type="ARBA" id="ARBA00023015"/>
    </source>
</evidence>
<keyword evidence="1" id="KW-0805">Transcription regulation</keyword>
<dbReference type="SUPFAM" id="SSF46689">
    <property type="entry name" value="Homeodomain-like"/>
    <property type="match status" value="2"/>
</dbReference>
<dbReference type="Pfam" id="PF12833">
    <property type="entry name" value="HTH_18"/>
    <property type="match status" value="1"/>
</dbReference>
<dbReference type="Gene3D" id="1.10.10.60">
    <property type="entry name" value="Homeodomain-like"/>
    <property type="match status" value="2"/>
</dbReference>
<dbReference type="InterPro" id="IPR009057">
    <property type="entry name" value="Homeodomain-like_sf"/>
</dbReference>
<dbReference type="InterPro" id="IPR020449">
    <property type="entry name" value="Tscrpt_reg_AraC-type_HTH"/>
</dbReference>
<gene>
    <name evidence="5" type="ORF">ACFORF_03520</name>
</gene>
<keyword evidence="2" id="KW-0238">DNA-binding</keyword>
<evidence type="ECO:0000256" key="3">
    <source>
        <dbReference type="ARBA" id="ARBA00023163"/>
    </source>
</evidence>
<comment type="caution">
    <text evidence="5">The sequence shown here is derived from an EMBL/GenBank/DDBJ whole genome shotgun (WGS) entry which is preliminary data.</text>
</comment>
<dbReference type="Proteomes" id="UP001595807">
    <property type="component" value="Unassembled WGS sequence"/>
</dbReference>
<accession>A0ABV8CUM2</accession>
<dbReference type="InterPro" id="IPR018060">
    <property type="entry name" value="HTH_AraC"/>
</dbReference>
<evidence type="ECO:0000256" key="2">
    <source>
        <dbReference type="ARBA" id="ARBA00023125"/>
    </source>
</evidence>
<reference evidence="6" key="1">
    <citation type="journal article" date="2019" name="Int. J. Syst. Evol. Microbiol.">
        <title>The Global Catalogue of Microorganisms (GCM) 10K type strain sequencing project: providing services to taxonomists for standard genome sequencing and annotation.</title>
        <authorList>
            <consortium name="The Broad Institute Genomics Platform"/>
            <consortium name="The Broad Institute Genome Sequencing Center for Infectious Disease"/>
            <person name="Wu L."/>
            <person name="Ma J."/>
        </authorList>
    </citation>
    <scope>NUCLEOTIDE SEQUENCE [LARGE SCALE GENOMIC DNA]</scope>
    <source>
        <strain evidence="6">CCUG 67170</strain>
    </source>
</reference>
<keyword evidence="6" id="KW-1185">Reference proteome</keyword>
<name>A0ABV8CUM2_9STRE</name>